<dbReference type="GeneID" id="20348103"/>
<evidence type="ECO:0000313" key="3">
    <source>
        <dbReference type="Proteomes" id="UP000006039"/>
    </source>
</evidence>
<accession>J3P297</accession>
<reference evidence="2" key="4">
    <citation type="journal article" date="2015" name="G3 (Bethesda)">
        <title>Genome sequences of three phytopathogenic species of the Magnaporthaceae family of fungi.</title>
        <authorList>
            <person name="Okagaki L.H."/>
            <person name="Nunes C.C."/>
            <person name="Sailsbery J."/>
            <person name="Clay B."/>
            <person name="Brown D."/>
            <person name="John T."/>
            <person name="Oh Y."/>
            <person name="Young N."/>
            <person name="Fitzgerald M."/>
            <person name="Haas B.J."/>
            <person name="Zeng Q."/>
            <person name="Young S."/>
            <person name="Adiconis X."/>
            <person name="Fan L."/>
            <person name="Levin J.Z."/>
            <person name="Mitchell T.K."/>
            <person name="Okubara P.A."/>
            <person name="Farman M.L."/>
            <person name="Kohn L.M."/>
            <person name="Birren B."/>
            <person name="Ma L.-J."/>
            <person name="Dean R.A."/>
        </authorList>
    </citation>
    <scope>NUCLEOTIDE SEQUENCE</scope>
    <source>
        <strain evidence="2">R3-111a-1</strain>
    </source>
</reference>
<dbReference type="GO" id="GO:0052689">
    <property type="term" value="F:carboxylic ester hydrolase activity"/>
    <property type="evidence" value="ECO:0007669"/>
    <property type="project" value="TreeGrafter"/>
</dbReference>
<evidence type="ECO:0000313" key="2">
    <source>
        <dbReference type="EnsemblFungi" id="EJT73789"/>
    </source>
</evidence>
<dbReference type="Proteomes" id="UP000006039">
    <property type="component" value="Unassembled WGS sequence"/>
</dbReference>
<dbReference type="AlphaFoldDB" id="J3P297"/>
<reference evidence="1" key="2">
    <citation type="submission" date="2010-07" db="EMBL/GenBank/DDBJ databases">
        <authorList>
            <consortium name="The Broad Institute Genome Sequencing Platform"/>
            <consortium name="Broad Institute Genome Sequencing Center for Infectious Disease"/>
            <person name="Ma L.-J."/>
            <person name="Dead R."/>
            <person name="Young S."/>
            <person name="Zeng Q."/>
            <person name="Koehrsen M."/>
            <person name="Alvarado L."/>
            <person name="Berlin A."/>
            <person name="Chapman S.B."/>
            <person name="Chen Z."/>
            <person name="Freedman E."/>
            <person name="Gellesch M."/>
            <person name="Goldberg J."/>
            <person name="Griggs A."/>
            <person name="Gujja S."/>
            <person name="Heilman E.R."/>
            <person name="Heiman D."/>
            <person name="Hepburn T."/>
            <person name="Howarth C."/>
            <person name="Jen D."/>
            <person name="Larson L."/>
            <person name="Mehta T."/>
            <person name="Neiman D."/>
            <person name="Pearson M."/>
            <person name="Roberts A."/>
            <person name="Saif S."/>
            <person name="Shea T."/>
            <person name="Shenoy N."/>
            <person name="Sisk P."/>
            <person name="Stolte C."/>
            <person name="Sykes S."/>
            <person name="Walk T."/>
            <person name="White J."/>
            <person name="Yandava C."/>
            <person name="Haas B."/>
            <person name="Nusbaum C."/>
            <person name="Birren B."/>
        </authorList>
    </citation>
    <scope>NUCLEOTIDE SEQUENCE</scope>
    <source>
        <strain evidence="1">R3-111a-1</strain>
    </source>
</reference>
<name>J3P297_GAET3</name>
<dbReference type="EnsemblFungi" id="EJT73789">
    <property type="protein sequence ID" value="EJT73789"/>
    <property type="gene ID" value="GGTG_07645"/>
</dbReference>
<dbReference type="OrthoDB" id="2418081at2759"/>
<protein>
    <recommendedName>
        <fullName evidence="4">Phospholipase/carboxylesterase/thioesterase domain-containing protein</fullName>
    </recommendedName>
</protein>
<reference evidence="3" key="1">
    <citation type="submission" date="2010-07" db="EMBL/GenBank/DDBJ databases">
        <title>The genome sequence of Gaeumannomyces graminis var. tritici strain R3-111a-1.</title>
        <authorList>
            <consortium name="The Broad Institute Genome Sequencing Platform"/>
            <person name="Ma L.-J."/>
            <person name="Dead R."/>
            <person name="Young S."/>
            <person name="Zeng Q."/>
            <person name="Koehrsen M."/>
            <person name="Alvarado L."/>
            <person name="Berlin A."/>
            <person name="Chapman S.B."/>
            <person name="Chen Z."/>
            <person name="Freedman E."/>
            <person name="Gellesch M."/>
            <person name="Goldberg J."/>
            <person name="Griggs A."/>
            <person name="Gujja S."/>
            <person name="Heilman E.R."/>
            <person name="Heiman D."/>
            <person name="Hepburn T."/>
            <person name="Howarth C."/>
            <person name="Jen D."/>
            <person name="Larson L."/>
            <person name="Mehta T."/>
            <person name="Neiman D."/>
            <person name="Pearson M."/>
            <person name="Roberts A."/>
            <person name="Saif S."/>
            <person name="Shea T."/>
            <person name="Shenoy N."/>
            <person name="Sisk P."/>
            <person name="Stolte C."/>
            <person name="Sykes S."/>
            <person name="Walk T."/>
            <person name="White J."/>
            <person name="Yandava C."/>
            <person name="Haas B."/>
            <person name="Nusbaum C."/>
            <person name="Birren B."/>
        </authorList>
    </citation>
    <scope>NUCLEOTIDE SEQUENCE [LARGE SCALE GENOMIC DNA]</scope>
    <source>
        <strain evidence="3">R3-111a-1</strain>
    </source>
</reference>
<evidence type="ECO:0008006" key="4">
    <source>
        <dbReference type="Google" id="ProtNLM"/>
    </source>
</evidence>
<dbReference type="GO" id="GO:0008474">
    <property type="term" value="F:palmitoyl-(protein) hydrolase activity"/>
    <property type="evidence" value="ECO:0007669"/>
    <property type="project" value="TreeGrafter"/>
</dbReference>
<dbReference type="EMBL" id="GL385398">
    <property type="protein sequence ID" value="EJT73789.1"/>
    <property type="molecule type" value="Genomic_DNA"/>
</dbReference>
<sequence length="130" mass="13883">MAKETERFGGDPWKKLVLGGISQGGAFGTWTLLSQRGVERKLYAFFAASAWLPFAANVKDLLTGQTRGHTGASPGPGSTEPKDAVLAMIPPFDLSVPTGSLEQITIFLGHRADNTYVNVELGRQAAHVLT</sequence>
<dbReference type="PANTHER" id="PTHR10655:SF63">
    <property type="entry name" value="PHOSPHOLIPASE_CARBOXYLESTERASE_THIOESTERASE DOMAIN-CONTAINING PROTEIN"/>
    <property type="match status" value="1"/>
</dbReference>
<dbReference type="STRING" id="644352.J3P297"/>
<dbReference type="GO" id="GO:0005737">
    <property type="term" value="C:cytoplasm"/>
    <property type="evidence" value="ECO:0007669"/>
    <property type="project" value="TreeGrafter"/>
</dbReference>
<gene>
    <name evidence="2" type="primary">20348103</name>
    <name evidence="1" type="ORF">GGTG_07645</name>
</gene>
<dbReference type="SUPFAM" id="SSF53474">
    <property type="entry name" value="alpha/beta-Hydrolases"/>
    <property type="match status" value="1"/>
</dbReference>
<keyword evidence="3" id="KW-1185">Reference proteome</keyword>
<dbReference type="HOGENOM" id="CLU_1938295_0_0_1"/>
<dbReference type="Gene3D" id="3.40.50.1820">
    <property type="entry name" value="alpha/beta hydrolase"/>
    <property type="match status" value="1"/>
</dbReference>
<evidence type="ECO:0000313" key="1">
    <source>
        <dbReference type="EMBL" id="EJT73789.1"/>
    </source>
</evidence>
<dbReference type="PANTHER" id="PTHR10655">
    <property type="entry name" value="LYSOPHOSPHOLIPASE-RELATED"/>
    <property type="match status" value="1"/>
</dbReference>
<dbReference type="RefSeq" id="XP_009223733.1">
    <property type="nucleotide sequence ID" value="XM_009225469.1"/>
</dbReference>
<dbReference type="InterPro" id="IPR029058">
    <property type="entry name" value="AB_hydrolase_fold"/>
</dbReference>
<reference evidence="1" key="3">
    <citation type="submission" date="2010-09" db="EMBL/GenBank/DDBJ databases">
        <title>Annotation of Gaeumannomyces graminis var. tritici R3-111a-1.</title>
        <authorList>
            <consortium name="The Broad Institute Genome Sequencing Platform"/>
            <person name="Ma L.-J."/>
            <person name="Dead R."/>
            <person name="Young S.K."/>
            <person name="Zeng Q."/>
            <person name="Gargeya S."/>
            <person name="Fitzgerald M."/>
            <person name="Haas B."/>
            <person name="Abouelleil A."/>
            <person name="Alvarado L."/>
            <person name="Arachchi H.M."/>
            <person name="Berlin A."/>
            <person name="Brown A."/>
            <person name="Chapman S.B."/>
            <person name="Chen Z."/>
            <person name="Dunbar C."/>
            <person name="Freedman E."/>
            <person name="Gearin G."/>
            <person name="Gellesch M."/>
            <person name="Goldberg J."/>
            <person name="Griggs A."/>
            <person name="Gujja S."/>
            <person name="Heiman D."/>
            <person name="Howarth C."/>
            <person name="Larson L."/>
            <person name="Lui A."/>
            <person name="MacDonald P.J.P."/>
            <person name="Mehta T."/>
            <person name="Montmayeur A."/>
            <person name="Murphy C."/>
            <person name="Neiman D."/>
            <person name="Pearson M."/>
            <person name="Priest M."/>
            <person name="Roberts A."/>
            <person name="Saif S."/>
            <person name="Shea T."/>
            <person name="Shenoy N."/>
            <person name="Sisk P."/>
            <person name="Stolte C."/>
            <person name="Sykes S."/>
            <person name="Yandava C."/>
            <person name="Wortman J."/>
            <person name="Nusbaum C."/>
            <person name="Birren B."/>
        </authorList>
    </citation>
    <scope>NUCLEOTIDE SEQUENCE</scope>
    <source>
        <strain evidence="1">R3-111a-1</strain>
    </source>
</reference>
<organism evidence="1">
    <name type="scientific">Gaeumannomyces tritici (strain R3-111a-1)</name>
    <name type="common">Wheat and barley take-all root rot fungus</name>
    <name type="synonym">Gaeumannomyces graminis var. tritici</name>
    <dbReference type="NCBI Taxonomy" id="644352"/>
    <lineage>
        <taxon>Eukaryota</taxon>
        <taxon>Fungi</taxon>
        <taxon>Dikarya</taxon>
        <taxon>Ascomycota</taxon>
        <taxon>Pezizomycotina</taxon>
        <taxon>Sordariomycetes</taxon>
        <taxon>Sordariomycetidae</taxon>
        <taxon>Magnaporthales</taxon>
        <taxon>Magnaporthaceae</taxon>
        <taxon>Gaeumannomyces</taxon>
    </lineage>
</organism>
<reference evidence="2" key="5">
    <citation type="submission" date="2018-04" db="UniProtKB">
        <authorList>
            <consortium name="EnsemblFungi"/>
        </authorList>
    </citation>
    <scope>IDENTIFICATION</scope>
    <source>
        <strain evidence="2">R3-111a-1</strain>
    </source>
</reference>
<dbReference type="VEuPathDB" id="FungiDB:GGTG_07645"/>
<dbReference type="InterPro" id="IPR050565">
    <property type="entry name" value="LYPA1-2/EST-like"/>
</dbReference>
<proteinExistence type="predicted"/>